<dbReference type="PANTHER" id="PTHR11076">
    <property type="entry name" value="DNA REPAIR POLYMERASE UMUC / TRANSFERASE FAMILY MEMBER"/>
    <property type="match status" value="1"/>
</dbReference>
<dbReference type="Pfam" id="PF00817">
    <property type="entry name" value="IMS"/>
    <property type="match status" value="1"/>
</dbReference>
<evidence type="ECO:0000313" key="3">
    <source>
        <dbReference type="EMBL" id="OUQ34194.1"/>
    </source>
</evidence>
<dbReference type="GO" id="GO:0003887">
    <property type="term" value="F:DNA-directed DNA polymerase activity"/>
    <property type="evidence" value="ECO:0007669"/>
    <property type="project" value="TreeGrafter"/>
</dbReference>
<dbReference type="GO" id="GO:0042276">
    <property type="term" value="P:error-prone translesion synthesis"/>
    <property type="evidence" value="ECO:0007669"/>
    <property type="project" value="TreeGrafter"/>
</dbReference>
<dbReference type="Gene3D" id="3.30.70.270">
    <property type="match status" value="1"/>
</dbReference>
<dbReference type="InterPro" id="IPR036775">
    <property type="entry name" value="DNA_pol_Y-fam_lit_finger_sf"/>
</dbReference>
<dbReference type="AlphaFoldDB" id="A0A1Y4SWB9"/>
<gene>
    <name evidence="3" type="ORF">B5E75_07635</name>
</gene>
<comment type="caution">
    <text evidence="3">The sequence shown here is derived from an EMBL/GenBank/DDBJ whole genome shotgun (WGS) entry which is preliminary data.</text>
</comment>
<evidence type="ECO:0000259" key="2">
    <source>
        <dbReference type="PROSITE" id="PS50173"/>
    </source>
</evidence>
<reference evidence="3 4" key="1">
    <citation type="journal article" date="2018" name="BMC Genomics">
        <title>Whole genome sequencing and function prediction of 133 gut anaerobes isolated from chicken caecum in pure cultures.</title>
        <authorList>
            <person name="Medvecky M."/>
            <person name="Cejkova D."/>
            <person name="Polansky O."/>
            <person name="Karasova D."/>
            <person name="Kubasova T."/>
            <person name="Cizek A."/>
            <person name="Rychlik I."/>
        </authorList>
    </citation>
    <scope>NUCLEOTIDE SEQUENCE [LARGE SCALE GENOMIC DNA]</scope>
    <source>
        <strain evidence="3 4">An13</strain>
    </source>
</reference>
<dbReference type="EMBL" id="NFLJ01000019">
    <property type="protein sequence ID" value="OUQ34194.1"/>
    <property type="molecule type" value="Genomic_DNA"/>
</dbReference>
<dbReference type="Proteomes" id="UP000195305">
    <property type="component" value="Unassembled WGS sequence"/>
</dbReference>
<dbReference type="PROSITE" id="PS50173">
    <property type="entry name" value="UMUC"/>
    <property type="match status" value="1"/>
</dbReference>
<dbReference type="GO" id="GO:0006281">
    <property type="term" value="P:DNA repair"/>
    <property type="evidence" value="ECO:0007669"/>
    <property type="project" value="InterPro"/>
</dbReference>
<feature type="domain" description="UmuC" evidence="2">
    <location>
        <begin position="5"/>
        <end position="194"/>
    </location>
</feature>
<proteinExistence type="inferred from homology"/>
<dbReference type="SUPFAM" id="SSF56672">
    <property type="entry name" value="DNA/RNA polymerases"/>
    <property type="match status" value="1"/>
</dbReference>
<dbReference type="InterPro" id="IPR001126">
    <property type="entry name" value="UmuC"/>
</dbReference>
<dbReference type="InterPro" id="IPR043502">
    <property type="entry name" value="DNA/RNA_pol_sf"/>
</dbReference>
<dbReference type="InterPro" id="IPR043128">
    <property type="entry name" value="Rev_trsase/Diguanyl_cyclase"/>
</dbReference>
<dbReference type="GO" id="GO:0009432">
    <property type="term" value="P:SOS response"/>
    <property type="evidence" value="ECO:0007669"/>
    <property type="project" value="TreeGrafter"/>
</dbReference>
<dbReference type="RefSeq" id="WP_087358158.1">
    <property type="nucleotide sequence ID" value="NZ_NFLJ01000019.1"/>
</dbReference>
<organism evidence="3 4">
    <name type="scientific">Massilimicrobiota timonensis</name>
    <dbReference type="NCBI Taxonomy" id="1776392"/>
    <lineage>
        <taxon>Bacteria</taxon>
        <taxon>Bacillati</taxon>
        <taxon>Bacillota</taxon>
        <taxon>Erysipelotrichia</taxon>
        <taxon>Erysipelotrichales</taxon>
        <taxon>Erysipelotrichaceae</taxon>
        <taxon>Massilimicrobiota</taxon>
    </lineage>
</organism>
<dbReference type="OrthoDB" id="9808813at2"/>
<evidence type="ECO:0000313" key="4">
    <source>
        <dbReference type="Proteomes" id="UP000195305"/>
    </source>
</evidence>
<dbReference type="Pfam" id="PF11799">
    <property type="entry name" value="IMS_C"/>
    <property type="match status" value="1"/>
</dbReference>
<protein>
    <submittedName>
        <fullName evidence="3">DNA repair protein</fullName>
    </submittedName>
</protein>
<comment type="similarity">
    <text evidence="1">Belongs to the DNA polymerase type-Y family.</text>
</comment>
<dbReference type="SUPFAM" id="SSF100879">
    <property type="entry name" value="Lesion bypass DNA polymerase (Y-family), little finger domain"/>
    <property type="match status" value="1"/>
</dbReference>
<dbReference type="InterPro" id="IPR017961">
    <property type="entry name" value="DNA_pol_Y-fam_little_finger"/>
</dbReference>
<dbReference type="PANTHER" id="PTHR11076:SF35">
    <property type="entry name" value="DNA REPAIR PROTEIN HOMOLOG YOBH"/>
    <property type="match status" value="1"/>
</dbReference>
<evidence type="ECO:0000256" key="1">
    <source>
        <dbReference type="ARBA" id="ARBA00010945"/>
    </source>
</evidence>
<dbReference type="Gene3D" id="3.40.1170.60">
    <property type="match status" value="1"/>
</dbReference>
<dbReference type="Gene3D" id="1.10.150.20">
    <property type="entry name" value="5' to 3' exonuclease, C-terminal subdomain"/>
    <property type="match status" value="1"/>
</dbReference>
<dbReference type="GO" id="GO:0003684">
    <property type="term" value="F:damaged DNA binding"/>
    <property type="evidence" value="ECO:0007669"/>
    <property type="project" value="InterPro"/>
</dbReference>
<keyword evidence="4" id="KW-1185">Reference proteome</keyword>
<dbReference type="GO" id="GO:0005829">
    <property type="term" value="C:cytosol"/>
    <property type="evidence" value="ECO:0007669"/>
    <property type="project" value="TreeGrafter"/>
</dbReference>
<name>A0A1Y4SWB9_9FIRM</name>
<accession>A0A1Y4SWB9</accession>
<dbReference type="InterPro" id="IPR050116">
    <property type="entry name" value="DNA_polymerase-Y"/>
</dbReference>
<sequence length="418" mass="48229">MNKAYLCIDFKSFYASVECVERGLDPYQVNLVVADSSRGKSTICLAVSPHLKQLGVKNRCRLFEIPRHLHYIVAKPRMKLYMEYSANIYGLYLKYISADDIYVYSIDEAFFDVTQYLRFYNKNAKELAQMLIDEVYQKTGIPATAGVGTNLYLAKVALDITAKHNQSHIAYLDEELYQKTLWNHTQLTDFWQIGQGIEKRLHKHGLMTMQDVAMCPQDILYKEFGVNARFLIQHAWGKEPATLQQIKSYQPRHRSISNGQVLFGDYDFHDGLLVLKEMVEDNALELVEQRLVTNHISLHVRYVDASLPSTGGSRTMGVVTNSCRLLVKEFIELFQSTTFRNQLIRKISIAFGDVKDERYEAYDLFTDYEDIQKERQLQQAIVHIKNQYGKDAVLKAMNMLDKATARKRHQLIGGHNAQ</sequence>